<dbReference type="PANTHER" id="PTHR42658:SF1">
    <property type="entry name" value="HYDROLASE TATD"/>
    <property type="match status" value="1"/>
</dbReference>
<dbReference type="AlphaFoldDB" id="A0A8D6PT81"/>
<evidence type="ECO:0000256" key="1">
    <source>
        <dbReference type="ARBA" id="ARBA00022801"/>
    </source>
</evidence>
<keyword evidence="2" id="KW-0479">Metal-binding</keyword>
<name>A0A8D6PT81_9EURY</name>
<dbReference type="PANTHER" id="PTHR42658">
    <property type="entry name" value="HYDROLASE TATD"/>
    <property type="match status" value="1"/>
</dbReference>
<dbReference type="InterPro" id="IPR001130">
    <property type="entry name" value="TatD-like"/>
</dbReference>
<gene>
    <name evidence="3" type="ORF">MLAUSG7_0249</name>
</gene>
<sequence length="252" mass="29050">MMIDAHTHLDVRSFEDLEKMALCGIETIITCAHDPYKMSSPDVYLDHWDRLINLEVKRGKMAGVSVKVAVGVHPMGYPKNWMPLIKKLPEFLENENVVAIGETGLHYLTEDEKNLLREQLILAKDYKMPIIIHTPEKNKKEALIEILKILDEVKIKDDLVMIDHINKETVELIDRDVFVGLTVQPSMKLSHEEAAEIIKDYDKKFILSSDLGSLKADIYALPRTKLYMKKISVDEKKIINSTFKNAKEFYRL</sequence>
<dbReference type="EMBL" id="LR792632">
    <property type="protein sequence ID" value="CAB3287503.1"/>
    <property type="molecule type" value="Genomic_DNA"/>
</dbReference>
<dbReference type="Proteomes" id="UP000679213">
    <property type="component" value="Chromosome I"/>
</dbReference>
<dbReference type="PROSITE" id="PS01137">
    <property type="entry name" value="TATD_1"/>
    <property type="match status" value="1"/>
</dbReference>
<dbReference type="InterPro" id="IPR032466">
    <property type="entry name" value="Metal_Hydrolase"/>
</dbReference>
<evidence type="ECO:0000256" key="2">
    <source>
        <dbReference type="PIRNR" id="PIRNR005295"/>
    </source>
</evidence>
<organism evidence="3 4">
    <name type="scientific">Methanocaldococcus lauensis</name>
    <dbReference type="NCBI Taxonomy" id="2546128"/>
    <lineage>
        <taxon>Archaea</taxon>
        <taxon>Methanobacteriati</taxon>
        <taxon>Methanobacteriota</taxon>
        <taxon>Methanomada group</taxon>
        <taxon>Methanococci</taxon>
        <taxon>Methanococcales</taxon>
        <taxon>Methanocaldococcaceae</taxon>
        <taxon>Methanocaldococcus</taxon>
    </lineage>
</organism>
<keyword evidence="4" id="KW-1185">Reference proteome</keyword>
<dbReference type="PIRSF" id="PIRSF005295">
    <property type="entry name" value="UCP005295_TatD"/>
    <property type="match status" value="1"/>
</dbReference>
<evidence type="ECO:0000313" key="4">
    <source>
        <dbReference type="Proteomes" id="UP000679213"/>
    </source>
</evidence>
<evidence type="ECO:0000313" key="3">
    <source>
        <dbReference type="EMBL" id="CAB3287503.1"/>
    </source>
</evidence>
<dbReference type="GO" id="GO:0016788">
    <property type="term" value="F:hydrolase activity, acting on ester bonds"/>
    <property type="evidence" value="ECO:0007669"/>
    <property type="project" value="UniProtKB-UniRule"/>
</dbReference>
<proteinExistence type="inferred from homology"/>
<dbReference type="Gene3D" id="3.20.20.140">
    <property type="entry name" value="Metal-dependent hydrolases"/>
    <property type="match status" value="1"/>
</dbReference>
<dbReference type="InterPro" id="IPR012022">
    <property type="entry name" value="UCP005295"/>
</dbReference>
<keyword evidence="1 2" id="KW-0378">Hydrolase</keyword>
<dbReference type="SUPFAM" id="SSF51556">
    <property type="entry name" value="Metallo-dependent hydrolases"/>
    <property type="match status" value="1"/>
</dbReference>
<dbReference type="KEGG" id="mesg:MLAUSG7_0249"/>
<dbReference type="GO" id="GO:0046872">
    <property type="term" value="F:metal ion binding"/>
    <property type="evidence" value="ECO:0007669"/>
    <property type="project" value="UniProtKB-KW"/>
</dbReference>
<dbReference type="Pfam" id="PF01026">
    <property type="entry name" value="TatD_DNase"/>
    <property type="match status" value="1"/>
</dbReference>
<dbReference type="InterPro" id="IPR018228">
    <property type="entry name" value="DNase_TatD-rel_CS"/>
</dbReference>
<accession>A0A8D6PT81</accession>
<reference evidence="3 4" key="1">
    <citation type="submission" date="2020-04" db="EMBL/GenBank/DDBJ databases">
        <authorList>
            <consortium name="Genoscope - CEA"/>
            <person name="William W."/>
        </authorList>
    </citation>
    <scope>NUCLEOTIDE SEQUENCE [LARGE SCALE GENOMIC DNA]</scope>
    <source>
        <strain evidence="3 4">SG7</strain>
    </source>
</reference>
<comment type="similarity">
    <text evidence="2">Belongs to the metallo-dependent hydrolases superfamily.</text>
</comment>
<protein>
    <submittedName>
        <fullName evidence="3">TatD-related deoxyribonuclease</fullName>
    </submittedName>
</protein>